<dbReference type="PANTHER" id="PTHR31286:SF178">
    <property type="entry name" value="DUF4283 DOMAIN-CONTAINING PROTEIN"/>
    <property type="match status" value="1"/>
</dbReference>
<accession>A0AA88XGV9</accession>
<reference evidence="3" key="1">
    <citation type="submission" date="2022-12" db="EMBL/GenBank/DDBJ databases">
        <title>Draft genome assemblies for two species of Escallonia (Escalloniales).</title>
        <authorList>
            <person name="Chanderbali A."/>
            <person name="Dervinis C."/>
            <person name="Anghel I."/>
            <person name="Soltis D."/>
            <person name="Soltis P."/>
            <person name="Zapata F."/>
        </authorList>
    </citation>
    <scope>NUCLEOTIDE SEQUENCE</scope>
    <source>
        <strain evidence="3">UCBG64.0493</strain>
        <tissue evidence="3">Leaf</tissue>
    </source>
</reference>
<comment type="caution">
    <text evidence="3">The sequence shown here is derived from an EMBL/GenBank/DDBJ whole genome shotgun (WGS) entry which is preliminary data.</text>
</comment>
<name>A0AA88XGV9_9ASTE</name>
<dbReference type="Pfam" id="PF14111">
    <property type="entry name" value="DUF4283"/>
    <property type="match status" value="1"/>
</dbReference>
<protein>
    <recommendedName>
        <fullName evidence="5">DUF4283 domain-containing protein</fullName>
    </recommendedName>
</protein>
<dbReference type="Proteomes" id="UP001188597">
    <property type="component" value="Unassembled WGS sequence"/>
</dbReference>
<gene>
    <name evidence="3" type="ORF">RJ639_029325</name>
</gene>
<dbReference type="Pfam" id="PF14392">
    <property type="entry name" value="zf-CCHC_4"/>
    <property type="match status" value="1"/>
</dbReference>
<feature type="domain" description="Zinc knuckle CX2CX4HX4C" evidence="2">
    <location>
        <begin position="148"/>
        <end position="192"/>
    </location>
</feature>
<dbReference type="InterPro" id="IPR040256">
    <property type="entry name" value="At4g02000-like"/>
</dbReference>
<dbReference type="EMBL" id="JAVXUP010000094">
    <property type="protein sequence ID" value="KAK3038525.1"/>
    <property type="molecule type" value="Genomic_DNA"/>
</dbReference>
<evidence type="ECO:0000313" key="3">
    <source>
        <dbReference type="EMBL" id="KAK3038525.1"/>
    </source>
</evidence>
<dbReference type="AlphaFoldDB" id="A0AA88XGV9"/>
<feature type="domain" description="DUF4283" evidence="1">
    <location>
        <begin position="23"/>
        <end position="88"/>
    </location>
</feature>
<organism evidence="3 4">
    <name type="scientific">Escallonia herrerae</name>
    <dbReference type="NCBI Taxonomy" id="1293975"/>
    <lineage>
        <taxon>Eukaryota</taxon>
        <taxon>Viridiplantae</taxon>
        <taxon>Streptophyta</taxon>
        <taxon>Embryophyta</taxon>
        <taxon>Tracheophyta</taxon>
        <taxon>Spermatophyta</taxon>
        <taxon>Magnoliopsida</taxon>
        <taxon>eudicotyledons</taxon>
        <taxon>Gunneridae</taxon>
        <taxon>Pentapetalae</taxon>
        <taxon>asterids</taxon>
        <taxon>campanulids</taxon>
        <taxon>Escalloniales</taxon>
        <taxon>Escalloniaceae</taxon>
        <taxon>Escallonia</taxon>
    </lineage>
</organism>
<keyword evidence="4" id="KW-1185">Reference proteome</keyword>
<dbReference type="InterPro" id="IPR025558">
    <property type="entry name" value="DUF4283"/>
</dbReference>
<evidence type="ECO:0008006" key="5">
    <source>
        <dbReference type="Google" id="ProtNLM"/>
    </source>
</evidence>
<dbReference type="PANTHER" id="PTHR31286">
    <property type="entry name" value="GLYCINE-RICH CELL WALL STRUCTURAL PROTEIN 1.8-LIKE"/>
    <property type="match status" value="1"/>
</dbReference>
<evidence type="ECO:0000259" key="1">
    <source>
        <dbReference type="Pfam" id="PF14111"/>
    </source>
</evidence>
<evidence type="ECO:0000313" key="4">
    <source>
        <dbReference type="Proteomes" id="UP001188597"/>
    </source>
</evidence>
<evidence type="ECO:0000259" key="2">
    <source>
        <dbReference type="Pfam" id="PF14392"/>
    </source>
</evidence>
<sequence length="197" mass="22833">MSTSTTLQEEGFESQRIISDRPLNKSGVKNTFLKAWKSPDGIKIQQHDNRLLFTIYNERDYHKILDNRPWTVMGSHLALREWPPDVSLVEVDLSKSPFWVRVYGLPPNRMTTNNAITIGRRIGDLQQIDSSKDGRLGEKGFLRLRVEIDIENPLPRGFATKREGREDAWIQFRYERLLDFCFRCGCLGHVRNGAIET</sequence>
<dbReference type="InterPro" id="IPR025836">
    <property type="entry name" value="Zn_knuckle_CX2CX4HX4C"/>
</dbReference>
<proteinExistence type="predicted"/>